<name>A0ACC2KD89_PERAE</name>
<protein>
    <submittedName>
        <fullName evidence="1">Uncharacterized protein</fullName>
    </submittedName>
</protein>
<reference evidence="1 2" key="1">
    <citation type="journal article" date="2022" name="Hortic Res">
        <title>A haplotype resolved chromosomal level avocado genome allows analysis of novel avocado genes.</title>
        <authorList>
            <person name="Nath O."/>
            <person name="Fletcher S.J."/>
            <person name="Hayward A."/>
            <person name="Shaw L.M."/>
            <person name="Masouleh A.K."/>
            <person name="Furtado A."/>
            <person name="Henry R.J."/>
            <person name="Mitter N."/>
        </authorList>
    </citation>
    <scope>NUCLEOTIDE SEQUENCE [LARGE SCALE GENOMIC DNA]</scope>
    <source>
        <strain evidence="2">cv. Hass</strain>
    </source>
</reference>
<comment type="caution">
    <text evidence="1">The sequence shown here is derived from an EMBL/GenBank/DDBJ whole genome shotgun (WGS) entry which is preliminary data.</text>
</comment>
<keyword evidence="2" id="KW-1185">Reference proteome</keyword>
<evidence type="ECO:0000313" key="2">
    <source>
        <dbReference type="Proteomes" id="UP001234297"/>
    </source>
</evidence>
<evidence type="ECO:0000313" key="1">
    <source>
        <dbReference type="EMBL" id="KAJ8619084.1"/>
    </source>
</evidence>
<organism evidence="1 2">
    <name type="scientific">Persea americana</name>
    <name type="common">Avocado</name>
    <dbReference type="NCBI Taxonomy" id="3435"/>
    <lineage>
        <taxon>Eukaryota</taxon>
        <taxon>Viridiplantae</taxon>
        <taxon>Streptophyta</taxon>
        <taxon>Embryophyta</taxon>
        <taxon>Tracheophyta</taxon>
        <taxon>Spermatophyta</taxon>
        <taxon>Magnoliopsida</taxon>
        <taxon>Magnoliidae</taxon>
        <taxon>Laurales</taxon>
        <taxon>Lauraceae</taxon>
        <taxon>Persea</taxon>
    </lineage>
</organism>
<proteinExistence type="predicted"/>
<dbReference type="EMBL" id="CM056812">
    <property type="protein sequence ID" value="KAJ8619084.1"/>
    <property type="molecule type" value="Genomic_DNA"/>
</dbReference>
<gene>
    <name evidence="1" type="ORF">MRB53_015270</name>
</gene>
<accession>A0ACC2KD89</accession>
<dbReference type="Proteomes" id="UP001234297">
    <property type="component" value="Chromosome 4"/>
</dbReference>
<sequence length="577" mass="62446">MEGIQDGKEPLLTKEAEMASYEEEGREEGGLGKKVWVESKKLWRIAGPAIFSRLSMYGMNVASLSFAGHLGDVELAAMSISNTVVVGFNFGLMEGGEEGEEGGLGERFWVESKQQWAIVGPAIFSRLTMYACNVVSLAFVGHVGDVELAAMSIANTVVVGFNFGLMLGMASALETLSGQAFGARRYYMLGIYLQRSWIVLFLCAVLLLPMYIFATPILELAGLSPDIAKTAGTVSLWLIPQHFSLVFQMPLTRFLQCQLKNAVTAWVAGITLVIHVFICWLFIYKLDLGLFAAAMTMNFSWWLTVFALFAYTACGGCPLSWGGFSMQAFSGLWDFLKLSAASGVMLCLENWYYRILIMLAGYMSNAEVAVDALSICMNLNGWQMMIPLAFFAATGVRVANELGAGNGKAARFSTVVSVVTSTAIGIVFFALVLGFHDKFALIFTSSEVVLKAVDKLSVLLALTILLNSVQPILSGVAVGSGWQAYVAYINVGCYYLIGLPGGVLMAILFHFGIAGIWSGMIGGTLIQTLILAAITVRCDWDKEAENAGIRLNKYGAGSNPSQNRSLLSDDKTYCGKV</sequence>